<evidence type="ECO:0000259" key="2">
    <source>
        <dbReference type="Pfam" id="PF02775"/>
    </source>
</evidence>
<dbReference type="Gene3D" id="3.40.50.970">
    <property type="match status" value="1"/>
</dbReference>
<evidence type="ECO:0000313" key="3">
    <source>
        <dbReference type="EMBL" id="MEZ7195894.1"/>
    </source>
</evidence>
<proteinExistence type="predicted"/>
<reference evidence="3 4" key="1">
    <citation type="submission" date="2024-08" db="EMBL/GenBank/DDBJ databases">
        <title>Sulfate-reducing bacteria isolated from formation water of the oil field in Kazakhstan and description of Pseudodesulfovibrio sp.</title>
        <authorList>
            <person name="Bidzhieva S.K."/>
            <person name="Tourova T.P."/>
            <person name="Grouzdev D.S."/>
            <person name="Beletsky A.V."/>
            <person name="Sokolova D.S."/>
            <person name="Samigullina S.R."/>
            <person name="Poltaraus A.B."/>
            <person name="Avtukh A.N."/>
            <person name="Tereshina V.M."/>
            <person name="Zhaparov N.S."/>
            <person name="Mardanov A.V."/>
            <person name="Nazina T.N."/>
        </authorList>
    </citation>
    <scope>NUCLEOTIDE SEQUENCE [LARGE SCALE GENOMIC DNA]</scope>
    <source>
        <strain evidence="3 4">9FUS</strain>
    </source>
</reference>
<dbReference type="CDD" id="cd03375">
    <property type="entry name" value="TPP_OGFOR"/>
    <property type="match status" value="1"/>
</dbReference>
<accession>A0ABV4JYV6</accession>
<dbReference type="Proteomes" id="UP001568698">
    <property type="component" value="Unassembled WGS sequence"/>
</dbReference>
<keyword evidence="1" id="KW-0560">Oxidoreductase</keyword>
<evidence type="ECO:0000313" key="4">
    <source>
        <dbReference type="Proteomes" id="UP001568698"/>
    </source>
</evidence>
<dbReference type="InterPro" id="IPR029061">
    <property type="entry name" value="THDP-binding"/>
</dbReference>
<dbReference type="RefSeq" id="WP_371385436.1">
    <property type="nucleotide sequence ID" value="NZ_JBGLYH010000006.1"/>
</dbReference>
<organism evidence="3 4">
    <name type="scientific">Pseudodesulfovibrio karagichevae</name>
    <dbReference type="NCBI Taxonomy" id="3239305"/>
    <lineage>
        <taxon>Bacteria</taxon>
        <taxon>Pseudomonadati</taxon>
        <taxon>Thermodesulfobacteriota</taxon>
        <taxon>Desulfovibrionia</taxon>
        <taxon>Desulfovibrionales</taxon>
        <taxon>Desulfovibrionaceae</taxon>
    </lineage>
</organism>
<dbReference type="SUPFAM" id="SSF52518">
    <property type="entry name" value="Thiamin diphosphate-binding fold (THDP-binding)"/>
    <property type="match status" value="1"/>
</dbReference>
<sequence>MKYATGMDYIKTDSLPHMWCAGCGDGIVVRAIACAFENLGLDPRKIVMVSGIGCWGKADDYFSCNALHTTHGRALAYATGVKSANPELTVVVLMGDGDGTTIGGNHLLHAARRNMDLTAVLVNNYNYGMTGGQASATTPHDAVTSTSVLGNPERSVDVCELAKVAGANYVARETVAQGTRLSKRIQEGIANKGFSLIEVASPCTTLFGPRNKMRQPVDMLRWLKEKGVSESRFDKIEDAASQGYFKVGKFVERHDPDFNTSYEVMRDRLQQKEGK</sequence>
<dbReference type="EMBL" id="JBGLYH010000006">
    <property type="protein sequence ID" value="MEZ7195894.1"/>
    <property type="molecule type" value="Genomic_DNA"/>
</dbReference>
<evidence type="ECO:0000256" key="1">
    <source>
        <dbReference type="ARBA" id="ARBA00023002"/>
    </source>
</evidence>
<feature type="domain" description="Thiamine pyrophosphate enzyme TPP-binding" evidence="2">
    <location>
        <begin position="59"/>
        <end position="199"/>
    </location>
</feature>
<dbReference type="Pfam" id="PF02775">
    <property type="entry name" value="TPP_enzyme_C"/>
    <property type="match status" value="1"/>
</dbReference>
<comment type="caution">
    <text evidence="3">The sequence shown here is derived from an EMBL/GenBank/DDBJ whole genome shotgun (WGS) entry which is preliminary data.</text>
</comment>
<keyword evidence="4" id="KW-1185">Reference proteome</keyword>
<dbReference type="InterPro" id="IPR011766">
    <property type="entry name" value="TPP_enzyme_TPP-bd"/>
</dbReference>
<dbReference type="PANTHER" id="PTHR48084:SF1">
    <property type="entry name" value="2-OXOGLUTARATE SYNTHASE SUBUNIT KORB"/>
    <property type="match status" value="1"/>
</dbReference>
<name>A0ABV4JYV6_9BACT</name>
<protein>
    <submittedName>
        <fullName evidence="3">Thiamine pyrophosphate-dependent enzyme</fullName>
    </submittedName>
</protein>
<dbReference type="InterPro" id="IPR051457">
    <property type="entry name" value="2-oxoacid:Fd_oxidoreductase"/>
</dbReference>
<dbReference type="PANTHER" id="PTHR48084">
    <property type="entry name" value="2-OXOGLUTARATE OXIDOREDUCTASE SUBUNIT KORB-RELATED"/>
    <property type="match status" value="1"/>
</dbReference>
<gene>
    <name evidence="3" type="ORF">AB6M95_03965</name>
</gene>